<proteinExistence type="inferred from homology"/>
<organism evidence="10 11">
    <name type="scientific">Nothophoma quercina</name>
    <dbReference type="NCBI Taxonomy" id="749835"/>
    <lineage>
        <taxon>Eukaryota</taxon>
        <taxon>Fungi</taxon>
        <taxon>Dikarya</taxon>
        <taxon>Ascomycota</taxon>
        <taxon>Pezizomycotina</taxon>
        <taxon>Dothideomycetes</taxon>
        <taxon>Pleosporomycetidae</taxon>
        <taxon>Pleosporales</taxon>
        <taxon>Pleosporineae</taxon>
        <taxon>Didymellaceae</taxon>
        <taxon>Nothophoma</taxon>
    </lineage>
</organism>
<evidence type="ECO:0000256" key="8">
    <source>
        <dbReference type="ARBA" id="ARBA00023157"/>
    </source>
</evidence>
<feature type="domain" description="Peptidase M43 pregnancy-associated plasma-A" evidence="9">
    <location>
        <begin position="149"/>
        <end position="249"/>
    </location>
</feature>
<evidence type="ECO:0000313" key="10">
    <source>
        <dbReference type="EMBL" id="KAL1604415.1"/>
    </source>
</evidence>
<keyword evidence="6" id="KW-0862">Zinc</keyword>
<keyword evidence="11" id="KW-1185">Reference proteome</keyword>
<dbReference type="Gene3D" id="3.40.390.10">
    <property type="entry name" value="Collagenase (Catalytic Domain)"/>
    <property type="match status" value="1"/>
</dbReference>
<comment type="caution">
    <text evidence="10">The sequence shown here is derived from an EMBL/GenBank/DDBJ whole genome shotgun (WGS) entry which is preliminary data.</text>
</comment>
<keyword evidence="5" id="KW-0378">Hydrolase</keyword>
<reference evidence="10 11" key="1">
    <citation type="submission" date="2024-02" db="EMBL/GenBank/DDBJ databases">
        <title>De novo assembly and annotation of 12 fungi associated with fruit tree decline syndrome in Ontario, Canada.</title>
        <authorList>
            <person name="Sulman M."/>
            <person name="Ellouze W."/>
            <person name="Ilyukhin E."/>
        </authorList>
    </citation>
    <scope>NUCLEOTIDE SEQUENCE [LARGE SCALE GENOMIC DNA]</scope>
    <source>
        <strain evidence="10 11">M97-236</strain>
    </source>
</reference>
<keyword evidence="8" id="KW-1015">Disulfide bond</keyword>
<dbReference type="InterPro" id="IPR024079">
    <property type="entry name" value="MetalloPept_cat_dom_sf"/>
</dbReference>
<evidence type="ECO:0000256" key="3">
    <source>
        <dbReference type="ARBA" id="ARBA00022723"/>
    </source>
</evidence>
<dbReference type="Pfam" id="PF05572">
    <property type="entry name" value="Peptidase_M43"/>
    <property type="match status" value="1"/>
</dbReference>
<protein>
    <recommendedName>
        <fullName evidence="9">Peptidase M43 pregnancy-associated plasma-A domain-containing protein</fullName>
    </recommendedName>
</protein>
<dbReference type="Proteomes" id="UP001521222">
    <property type="component" value="Unassembled WGS sequence"/>
</dbReference>
<dbReference type="InterPro" id="IPR008754">
    <property type="entry name" value="Peptidase_M43"/>
</dbReference>
<evidence type="ECO:0000256" key="4">
    <source>
        <dbReference type="ARBA" id="ARBA00022729"/>
    </source>
</evidence>
<accession>A0ABR3RJ00</accession>
<name>A0ABR3RJ00_9PLEO</name>
<evidence type="ECO:0000259" key="9">
    <source>
        <dbReference type="Pfam" id="PF05572"/>
    </source>
</evidence>
<keyword evidence="3" id="KW-0479">Metal-binding</keyword>
<dbReference type="SUPFAM" id="SSF55486">
    <property type="entry name" value="Metalloproteases ('zincins'), catalytic domain"/>
    <property type="match status" value="1"/>
</dbReference>
<evidence type="ECO:0000256" key="5">
    <source>
        <dbReference type="ARBA" id="ARBA00022801"/>
    </source>
</evidence>
<comment type="similarity">
    <text evidence="1">Belongs to the peptidase M43B family.</text>
</comment>
<gene>
    <name evidence="10" type="ORF">SLS59_004213</name>
</gene>
<evidence type="ECO:0000256" key="2">
    <source>
        <dbReference type="ARBA" id="ARBA00022670"/>
    </source>
</evidence>
<keyword evidence="7" id="KW-0482">Metalloprotease</keyword>
<evidence type="ECO:0000256" key="1">
    <source>
        <dbReference type="ARBA" id="ARBA00008721"/>
    </source>
</evidence>
<keyword evidence="2" id="KW-0645">Protease</keyword>
<evidence type="ECO:0000256" key="6">
    <source>
        <dbReference type="ARBA" id="ARBA00022833"/>
    </source>
</evidence>
<sequence>MDYEVVKRATEHEKARGHRLVPRSNINVDIYLHNVARGQTWDEGYVSADLLQEQFDIIHDTYLPYGIEMSLAGIDHTINPTWANNTVFSQSEADMKNALHRGDYTDINIYIVDRLFYPDHINDTETHIDLGNDLGIQLYEVKGFTHFPVSGVTWYSDVINDAVIISHIAIWGSNLTGKDEGKTAVHEIGHWFGLEHTFLRGCVGLGDGIEDTPVEDISNVTATGCPIGRDTCPDQPGLDPIHNFMDYTDE</sequence>
<dbReference type="EMBL" id="JAKIXB020000011">
    <property type="protein sequence ID" value="KAL1604415.1"/>
    <property type="molecule type" value="Genomic_DNA"/>
</dbReference>
<dbReference type="PANTHER" id="PTHR47466">
    <property type="match status" value="1"/>
</dbReference>
<keyword evidence="4" id="KW-0732">Signal</keyword>
<evidence type="ECO:0000256" key="7">
    <source>
        <dbReference type="ARBA" id="ARBA00023049"/>
    </source>
</evidence>
<evidence type="ECO:0000313" key="11">
    <source>
        <dbReference type="Proteomes" id="UP001521222"/>
    </source>
</evidence>
<dbReference type="PANTHER" id="PTHR47466:SF1">
    <property type="entry name" value="METALLOPROTEASE MEP1 (AFU_ORTHOLOGUE AFUA_1G07730)-RELATED"/>
    <property type="match status" value="1"/>
</dbReference>